<keyword evidence="3 6" id="KW-1133">Transmembrane helix</keyword>
<evidence type="ECO:0000256" key="3">
    <source>
        <dbReference type="ARBA" id="ARBA00022989"/>
    </source>
</evidence>
<organism evidence="7 8">
    <name type="scientific">Pestalotiopsis fici (strain W106-1 / CGMCC3.15140)</name>
    <dbReference type="NCBI Taxonomy" id="1229662"/>
    <lineage>
        <taxon>Eukaryota</taxon>
        <taxon>Fungi</taxon>
        <taxon>Dikarya</taxon>
        <taxon>Ascomycota</taxon>
        <taxon>Pezizomycotina</taxon>
        <taxon>Sordariomycetes</taxon>
        <taxon>Xylariomycetidae</taxon>
        <taxon>Amphisphaeriales</taxon>
        <taxon>Sporocadaceae</taxon>
        <taxon>Pestalotiopsis</taxon>
    </lineage>
</organism>
<dbReference type="Gene3D" id="1.20.1250.20">
    <property type="entry name" value="MFS general substrate transporter like domains"/>
    <property type="match status" value="1"/>
</dbReference>
<dbReference type="OrthoDB" id="194139at2759"/>
<dbReference type="InterPro" id="IPR011701">
    <property type="entry name" value="MFS"/>
</dbReference>
<proteinExistence type="predicted"/>
<feature type="transmembrane region" description="Helical" evidence="6">
    <location>
        <begin position="161"/>
        <end position="181"/>
    </location>
</feature>
<feature type="transmembrane region" description="Helical" evidence="6">
    <location>
        <begin position="464"/>
        <end position="486"/>
    </location>
</feature>
<keyword evidence="8" id="KW-1185">Reference proteome</keyword>
<dbReference type="PANTHER" id="PTHR23507">
    <property type="entry name" value="ZGC:174356"/>
    <property type="match status" value="1"/>
</dbReference>
<keyword evidence="2 6" id="KW-0812">Transmembrane</keyword>
<protein>
    <recommendedName>
        <fullName evidence="9">Major facilitator superfamily (MFS) profile domain-containing protein</fullName>
    </recommendedName>
</protein>
<evidence type="ECO:0000256" key="6">
    <source>
        <dbReference type="SAM" id="Phobius"/>
    </source>
</evidence>
<name>W3WK70_PESFW</name>
<evidence type="ECO:0000256" key="4">
    <source>
        <dbReference type="ARBA" id="ARBA00023136"/>
    </source>
</evidence>
<feature type="region of interest" description="Disordered" evidence="5">
    <location>
        <begin position="1"/>
        <end position="29"/>
    </location>
</feature>
<dbReference type="GO" id="GO:0022857">
    <property type="term" value="F:transmembrane transporter activity"/>
    <property type="evidence" value="ECO:0007669"/>
    <property type="project" value="InterPro"/>
</dbReference>
<feature type="transmembrane region" description="Helical" evidence="6">
    <location>
        <begin position="40"/>
        <end position="59"/>
    </location>
</feature>
<comment type="subcellular location">
    <subcellularLocation>
        <location evidence="1">Membrane</location>
        <topology evidence="1">Multi-pass membrane protein</topology>
    </subcellularLocation>
</comment>
<dbReference type="GO" id="GO:0016020">
    <property type="term" value="C:membrane"/>
    <property type="evidence" value="ECO:0007669"/>
    <property type="project" value="UniProtKB-SubCell"/>
</dbReference>
<evidence type="ECO:0000256" key="1">
    <source>
        <dbReference type="ARBA" id="ARBA00004141"/>
    </source>
</evidence>
<feature type="transmembrane region" description="Helical" evidence="6">
    <location>
        <begin position="220"/>
        <end position="241"/>
    </location>
</feature>
<reference evidence="8" key="1">
    <citation type="journal article" date="2015" name="BMC Genomics">
        <title>Genomic and transcriptomic analysis of the endophytic fungus Pestalotiopsis fici reveals its lifestyle and high potential for synthesis of natural products.</title>
        <authorList>
            <person name="Wang X."/>
            <person name="Zhang X."/>
            <person name="Liu L."/>
            <person name="Xiang M."/>
            <person name="Wang W."/>
            <person name="Sun X."/>
            <person name="Che Y."/>
            <person name="Guo L."/>
            <person name="Liu G."/>
            <person name="Guo L."/>
            <person name="Wang C."/>
            <person name="Yin W.B."/>
            <person name="Stadler M."/>
            <person name="Zhang X."/>
            <person name="Liu X."/>
        </authorList>
    </citation>
    <scope>NUCLEOTIDE SEQUENCE [LARGE SCALE GENOMIC DNA]</scope>
    <source>
        <strain evidence="8">W106-1 / CGMCC3.15140</strain>
    </source>
</reference>
<dbReference type="InterPro" id="IPR036259">
    <property type="entry name" value="MFS_trans_sf"/>
</dbReference>
<dbReference type="PANTHER" id="PTHR23507:SF1">
    <property type="entry name" value="FI18259P1-RELATED"/>
    <property type="match status" value="1"/>
</dbReference>
<dbReference type="Pfam" id="PF07690">
    <property type="entry name" value="MFS_1"/>
    <property type="match status" value="1"/>
</dbReference>
<evidence type="ECO:0000256" key="5">
    <source>
        <dbReference type="SAM" id="MobiDB-lite"/>
    </source>
</evidence>
<evidence type="ECO:0008006" key="9">
    <source>
        <dbReference type="Google" id="ProtNLM"/>
    </source>
</evidence>
<dbReference type="HOGENOM" id="CLU_013756_4_1_1"/>
<dbReference type="GeneID" id="19279516"/>
<dbReference type="SUPFAM" id="SSF103473">
    <property type="entry name" value="MFS general substrate transporter"/>
    <property type="match status" value="1"/>
</dbReference>
<evidence type="ECO:0000313" key="8">
    <source>
        <dbReference type="Proteomes" id="UP000030651"/>
    </source>
</evidence>
<gene>
    <name evidence="7" type="ORF">PFICI_14503</name>
</gene>
<dbReference type="KEGG" id="pfy:PFICI_14503"/>
<evidence type="ECO:0000256" key="2">
    <source>
        <dbReference type="ARBA" id="ARBA00022692"/>
    </source>
</evidence>
<dbReference type="AlphaFoldDB" id="W3WK70"/>
<keyword evidence="4 6" id="KW-0472">Membrane</keyword>
<dbReference type="OMA" id="FASKSIM"/>
<evidence type="ECO:0000313" key="7">
    <source>
        <dbReference type="EMBL" id="ETS73557.1"/>
    </source>
</evidence>
<dbReference type="InParanoid" id="W3WK70"/>
<feature type="transmembrane region" description="Helical" evidence="6">
    <location>
        <begin position="339"/>
        <end position="360"/>
    </location>
</feature>
<dbReference type="eggNOG" id="KOG2816">
    <property type="taxonomic scope" value="Eukaryota"/>
</dbReference>
<sequence length="503" mass="54564">MNHDDSNHREPYGGAETTEASPLLDEGNERSGADAYRRRVIIVTFAMFFFLEFGAGLFIPAQTAALEQKICDKIYSNIDPLDRDCKAPDVQGELADLQGWRTTLDCVPSLVATIPYGIISNKWGRHRVLSLAFSGITLGLAFQLMVLYFDFFPVKLVLVSPMFMFLGGGPAVLTAMLYTTIADITSVSARAPIFFQLAALFILSEVASGPLAGLVLLKSVWGLIALASVFYVLATATTFLLPDTLHLSKAALDEDIDDANDAAARTSTSDDSILQGSIRQVREGGREIRSFLSGHGLVIIFMFCYVLVAVSKVVQIMLLQYATKRYNWSWSKASFLLTIRSAVSLVVLILILPALTQLLTTRFKVSVIRRDVWVARLTGLAGVLGALLIALASTPEILISGLTTFAIHGGMTAVLRSLLSNMVEHRYLGTMNSLLGILEMLGLMAGAPALFSSLRRGFELGGDLIGLPFICAAAMIALSTCVIWLLPVRDGKEHDEVCNENGA</sequence>
<feature type="transmembrane region" description="Helical" evidence="6">
    <location>
        <begin position="397"/>
        <end position="419"/>
    </location>
</feature>
<feature type="transmembrane region" description="Helical" evidence="6">
    <location>
        <begin position="372"/>
        <end position="391"/>
    </location>
</feature>
<dbReference type="EMBL" id="KI912121">
    <property type="protein sequence ID" value="ETS73557.1"/>
    <property type="molecule type" value="Genomic_DNA"/>
</dbReference>
<feature type="transmembrane region" description="Helical" evidence="6">
    <location>
        <begin position="296"/>
        <end position="319"/>
    </location>
</feature>
<feature type="transmembrane region" description="Helical" evidence="6">
    <location>
        <begin position="431"/>
        <end position="452"/>
    </location>
</feature>
<dbReference type="RefSeq" id="XP_007841275.1">
    <property type="nucleotide sequence ID" value="XM_007843084.1"/>
</dbReference>
<dbReference type="Proteomes" id="UP000030651">
    <property type="component" value="Unassembled WGS sequence"/>
</dbReference>
<accession>W3WK70</accession>
<feature type="compositionally biased region" description="Basic and acidic residues" evidence="5">
    <location>
        <begin position="1"/>
        <end position="11"/>
    </location>
</feature>
<feature type="transmembrane region" description="Helical" evidence="6">
    <location>
        <begin position="193"/>
        <end position="214"/>
    </location>
</feature>
<feature type="transmembrane region" description="Helical" evidence="6">
    <location>
        <begin position="128"/>
        <end position="149"/>
    </location>
</feature>